<keyword evidence="2" id="KW-1185">Reference proteome</keyword>
<sequence>MKRHLKIQFTDGNVMQFEFSPSIEEHRMGSYLDQMMSLSNLIIEAEGRVMLFPTQNIKFIEVYPAPQKLGTNIIRAAKIVD</sequence>
<accession>A0A934RZS3</accession>
<dbReference type="RefSeq" id="WP_200359831.1">
    <property type="nucleotide sequence ID" value="NZ_JAENIL010000110.1"/>
</dbReference>
<protein>
    <submittedName>
        <fullName evidence="1">Uncharacterized protein</fullName>
    </submittedName>
</protein>
<reference evidence="1" key="1">
    <citation type="submission" date="2021-01" db="EMBL/GenBank/DDBJ databases">
        <title>Modified the classification status of verrucomicrobia.</title>
        <authorList>
            <person name="Feng X."/>
        </authorList>
    </citation>
    <scope>NUCLEOTIDE SEQUENCE</scope>
    <source>
        <strain evidence="1">KCTC 13126</strain>
    </source>
</reference>
<evidence type="ECO:0000313" key="2">
    <source>
        <dbReference type="Proteomes" id="UP000617628"/>
    </source>
</evidence>
<dbReference type="Proteomes" id="UP000617628">
    <property type="component" value="Unassembled WGS sequence"/>
</dbReference>
<gene>
    <name evidence="1" type="ORF">JIN87_27410</name>
</gene>
<dbReference type="AlphaFoldDB" id="A0A934RZS3"/>
<evidence type="ECO:0000313" key="1">
    <source>
        <dbReference type="EMBL" id="MBK1880645.1"/>
    </source>
</evidence>
<proteinExistence type="predicted"/>
<comment type="caution">
    <text evidence="1">The sequence shown here is derived from an EMBL/GenBank/DDBJ whole genome shotgun (WGS) entry which is preliminary data.</text>
</comment>
<organism evidence="1 2">
    <name type="scientific">Pelagicoccus mobilis</name>
    <dbReference type="NCBI Taxonomy" id="415221"/>
    <lineage>
        <taxon>Bacteria</taxon>
        <taxon>Pseudomonadati</taxon>
        <taxon>Verrucomicrobiota</taxon>
        <taxon>Opitutia</taxon>
        <taxon>Puniceicoccales</taxon>
        <taxon>Pelagicoccaceae</taxon>
        <taxon>Pelagicoccus</taxon>
    </lineage>
</organism>
<name>A0A934RZS3_9BACT</name>
<dbReference type="EMBL" id="JAENIL010000110">
    <property type="protein sequence ID" value="MBK1880645.1"/>
    <property type="molecule type" value="Genomic_DNA"/>
</dbReference>